<dbReference type="PROSITE" id="PS50048">
    <property type="entry name" value="ZN2_CY6_FUNGAL_2"/>
    <property type="match status" value="1"/>
</dbReference>
<gene>
    <name evidence="3" type="ORF">DB88DRAFT_142626</name>
    <name evidence="4" type="ORF">DB88DRAFT_330246</name>
</gene>
<feature type="region of interest" description="Disordered" evidence="1">
    <location>
        <begin position="266"/>
        <end position="350"/>
    </location>
</feature>
<dbReference type="AlphaFoldDB" id="A0AAD9FMV3"/>
<dbReference type="Proteomes" id="UP001182556">
    <property type="component" value="Unassembled WGS sequence"/>
</dbReference>
<evidence type="ECO:0000313" key="5">
    <source>
        <dbReference type="Proteomes" id="UP001182556"/>
    </source>
</evidence>
<proteinExistence type="predicted"/>
<keyword evidence="5" id="KW-1185">Reference proteome</keyword>
<evidence type="ECO:0000259" key="2">
    <source>
        <dbReference type="PROSITE" id="PS50048"/>
    </source>
</evidence>
<dbReference type="SMART" id="SM00066">
    <property type="entry name" value="GAL4"/>
    <property type="match status" value="1"/>
</dbReference>
<dbReference type="InterPro" id="IPR001138">
    <property type="entry name" value="Zn2Cys6_DnaBD"/>
</dbReference>
<dbReference type="SUPFAM" id="SSF57701">
    <property type="entry name" value="Zn2/Cys6 DNA-binding domain"/>
    <property type="match status" value="1"/>
</dbReference>
<dbReference type="CDD" id="cd00067">
    <property type="entry name" value="GAL4"/>
    <property type="match status" value="1"/>
</dbReference>
<reference evidence="3" key="1">
    <citation type="submission" date="2023-02" db="EMBL/GenBank/DDBJ databases">
        <title>Identification and recombinant expression of a fungal hydrolase from Papiliotrema laurentii that hydrolyzes apple cutin and clears colloidal polyester polyurethane.</title>
        <authorList>
            <consortium name="DOE Joint Genome Institute"/>
            <person name="Roman V.A."/>
            <person name="Bojanowski C."/>
            <person name="Crable B.R."/>
            <person name="Wagner D.N."/>
            <person name="Hung C.S."/>
            <person name="Nadeau L.J."/>
            <person name="Schratz L."/>
            <person name="Haridas S."/>
            <person name="Pangilinan J."/>
            <person name="Lipzen A."/>
            <person name="Na H."/>
            <person name="Yan M."/>
            <person name="Ng V."/>
            <person name="Grigoriev I.V."/>
            <person name="Spatafora J.W."/>
            <person name="Barlow D."/>
            <person name="Biffinger J."/>
            <person name="Kelley-Loughnane N."/>
            <person name="Varaljay V.A."/>
            <person name="Crookes-Goodson W.J."/>
        </authorList>
    </citation>
    <scope>NUCLEOTIDE SEQUENCE</scope>
    <source>
        <strain evidence="3">5307AH</strain>
    </source>
</reference>
<dbReference type="InterPro" id="IPR036864">
    <property type="entry name" value="Zn2-C6_fun-type_DNA-bd_sf"/>
</dbReference>
<dbReference type="EMBL" id="JAODAN010000018">
    <property type="protein sequence ID" value="KAK1920563.1"/>
    <property type="molecule type" value="Genomic_DNA"/>
</dbReference>
<evidence type="ECO:0000313" key="3">
    <source>
        <dbReference type="EMBL" id="KAK1920563.1"/>
    </source>
</evidence>
<feature type="compositionally biased region" description="Polar residues" evidence="1">
    <location>
        <begin position="294"/>
        <end position="321"/>
    </location>
</feature>
<feature type="compositionally biased region" description="Basic and acidic residues" evidence="1">
    <location>
        <begin position="37"/>
        <end position="46"/>
    </location>
</feature>
<dbReference type="EMBL" id="JAODAN010000007">
    <property type="protein sequence ID" value="KAK1923055.1"/>
    <property type="molecule type" value="Genomic_DNA"/>
</dbReference>
<name>A0AAD9FMV3_PAPLA</name>
<feature type="domain" description="Zn(2)-C6 fungal-type" evidence="2">
    <location>
        <begin position="230"/>
        <end position="266"/>
    </location>
</feature>
<sequence>MTALSPRLAHLLIHEDRSHLLIHEDRSTGRLVMPDGTDVRDTREPRTQLPAPGISPPLSPRGYPFDPSPTSKQSHLPTILPTPRTREDRRPTQSIFSLLNDARPISPRAPSPAMPPRPTTAQVIRETPMAAYPPPHPATSHGYPHAHHAHHPQSFNARESYLSEQRRAVTAAGPSTGPSVRPDVFRRHSTHPYEYTPPPSRPGPYSSAGHLEDFSPIVGSRAPISRTTKACNACRSRKVRCDAGGTPNGEPSTCSRCRESGVECVYSGPQKKRGPCPGTVRQPNGARSRRPSHRSSVTSIATSYVTTPPSEDEAQWTTRSSYGFPPPGTEWPQAGNKPPVHPHPLRTSPTARQAPIPVLSWPGMQPAIEIDEPKVVFQDGYSMRPIGEQDKRAEMRKMSLALPPLKVALEKRESYYTP</sequence>
<dbReference type="GO" id="GO:0000981">
    <property type="term" value="F:DNA-binding transcription factor activity, RNA polymerase II-specific"/>
    <property type="evidence" value="ECO:0007669"/>
    <property type="project" value="InterPro"/>
</dbReference>
<feature type="region of interest" description="Disordered" evidence="1">
    <location>
        <begin position="31"/>
        <end position="90"/>
    </location>
</feature>
<dbReference type="Pfam" id="PF00172">
    <property type="entry name" value="Zn_clus"/>
    <property type="match status" value="1"/>
</dbReference>
<evidence type="ECO:0000313" key="4">
    <source>
        <dbReference type="EMBL" id="KAK1923055.1"/>
    </source>
</evidence>
<dbReference type="Gene3D" id="4.10.240.10">
    <property type="entry name" value="Zn(2)-C6 fungal-type DNA-binding domain"/>
    <property type="match status" value="1"/>
</dbReference>
<evidence type="ECO:0000256" key="1">
    <source>
        <dbReference type="SAM" id="MobiDB-lite"/>
    </source>
</evidence>
<accession>A0AAD9FMV3</accession>
<organism evidence="3 5">
    <name type="scientific">Papiliotrema laurentii</name>
    <name type="common">Cryptococcus laurentii</name>
    <dbReference type="NCBI Taxonomy" id="5418"/>
    <lineage>
        <taxon>Eukaryota</taxon>
        <taxon>Fungi</taxon>
        <taxon>Dikarya</taxon>
        <taxon>Basidiomycota</taxon>
        <taxon>Agaricomycotina</taxon>
        <taxon>Tremellomycetes</taxon>
        <taxon>Tremellales</taxon>
        <taxon>Rhynchogastremaceae</taxon>
        <taxon>Papiliotrema</taxon>
    </lineage>
</organism>
<comment type="caution">
    <text evidence="3">The sequence shown here is derived from an EMBL/GenBank/DDBJ whole genome shotgun (WGS) entry which is preliminary data.</text>
</comment>
<dbReference type="GO" id="GO:0008270">
    <property type="term" value="F:zinc ion binding"/>
    <property type="evidence" value="ECO:0007669"/>
    <property type="project" value="InterPro"/>
</dbReference>
<protein>
    <recommendedName>
        <fullName evidence="2">Zn(2)-C6 fungal-type domain-containing protein</fullName>
    </recommendedName>
</protein>
<dbReference type="PROSITE" id="PS00463">
    <property type="entry name" value="ZN2_CY6_FUNGAL_1"/>
    <property type="match status" value="1"/>
</dbReference>
<feature type="region of interest" description="Disordered" evidence="1">
    <location>
        <begin position="189"/>
        <end position="210"/>
    </location>
</feature>